<name>A0AB40A249_DROSZ</name>
<evidence type="ECO:0000313" key="1">
    <source>
        <dbReference type="Proteomes" id="UP001652628"/>
    </source>
</evidence>
<reference evidence="2" key="1">
    <citation type="submission" date="2025-08" db="UniProtKB">
        <authorList>
            <consortium name="RefSeq"/>
        </authorList>
    </citation>
    <scope>IDENTIFICATION</scope>
</reference>
<dbReference type="GeneID" id="118877164"/>
<proteinExistence type="predicted"/>
<evidence type="ECO:0000313" key="2">
    <source>
        <dbReference type="RefSeq" id="XP_036670241.3"/>
    </source>
</evidence>
<gene>
    <name evidence="2" type="primary">LOC118877164</name>
</gene>
<organism evidence="1 2">
    <name type="scientific">Drosophila suzukii</name>
    <name type="common">Spotted-wing drosophila fruit fly</name>
    <dbReference type="NCBI Taxonomy" id="28584"/>
    <lineage>
        <taxon>Eukaryota</taxon>
        <taxon>Metazoa</taxon>
        <taxon>Ecdysozoa</taxon>
        <taxon>Arthropoda</taxon>
        <taxon>Hexapoda</taxon>
        <taxon>Insecta</taxon>
        <taxon>Pterygota</taxon>
        <taxon>Neoptera</taxon>
        <taxon>Endopterygota</taxon>
        <taxon>Diptera</taxon>
        <taxon>Brachycera</taxon>
        <taxon>Muscomorpha</taxon>
        <taxon>Ephydroidea</taxon>
        <taxon>Drosophilidae</taxon>
        <taxon>Drosophila</taxon>
        <taxon>Sophophora</taxon>
    </lineage>
</organism>
<accession>A0AB40A249</accession>
<sequence length="263" mass="30647">MSEKECEEDPLYQLLKKIEIEEVHTFLTAAKVNIEQLKYMNADDIKEAVPPLGLRIGFRQKLFRWKESEGGDEDRIAPLPSFVKPDVKAPLKFILNKSLHSLLNESRKGMKILEHEETHLCLPQVLRDELISIIIEEAMLEHITISVPDFQALLEEICFVLPSQINVKIDIDFDLMYPGKGFHLLSKWQEFRQKIMCYYEDNIINEHCKAQLLLVKNCTNIDAQDFIIATLLNAVLPSSARFRMKMENLQGKLQYWTRRRVSC</sequence>
<dbReference type="RefSeq" id="XP_036670241.3">
    <property type="nucleotide sequence ID" value="XM_036814346.3"/>
</dbReference>
<protein>
    <submittedName>
        <fullName evidence="2">Uncharacterized protein isoform X1</fullName>
    </submittedName>
</protein>
<dbReference type="AlphaFoldDB" id="A0AB40A249"/>
<keyword evidence="1" id="KW-1185">Reference proteome</keyword>
<dbReference type="Proteomes" id="UP001652628">
    <property type="component" value="Unplaced"/>
</dbReference>